<feature type="region of interest" description="Disordered" evidence="1">
    <location>
        <begin position="41"/>
        <end position="72"/>
    </location>
</feature>
<dbReference type="AlphaFoldDB" id="A0A7K1U1H8"/>
<comment type="caution">
    <text evidence="3">The sequence shown here is derived from an EMBL/GenBank/DDBJ whole genome shotgun (WGS) entry which is preliminary data.</text>
</comment>
<dbReference type="InterPro" id="IPR025295">
    <property type="entry name" value="eCIS_core_dom"/>
</dbReference>
<evidence type="ECO:0000259" key="2">
    <source>
        <dbReference type="Pfam" id="PF13699"/>
    </source>
</evidence>
<gene>
    <name evidence="3" type="ORF">GO493_08125</name>
</gene>
<dbReference type="RefSeq" id="WP_157305633.1">
    <property type="nucleotide sequence ID" value="NZ_WRXN01000002.1"/>
</dbReference>
<proteinExistence type="predicted"/>
<dbReference type="EMBL" id="WRXN01000002">
    <property type="protein sequence ID" value="MVT08224.1"/>
    <property type="molecule type" value="Genomic_DNA"/>
</dbReference>
<protein>
    <submittedName>
        <fullName evidence="3">DUF4157 domain-containing protein</fullName>
    </submittedName>
</protein>
<evidence type="ECO:0000256" key="1">
    <source>
        <dbReference type="SAM" id="MobiDB-lite"/>
    </source>
</evidence>
<organism evidence="3 4">
    <name type="scientific">Chitinophaga tropicalis</name>
    <dbReference type="NCBI Taxonomy" id="2683588"/>
    <lineage>
        <taxon>Bacteria</taxon>
        <taxon>Pseudomonadati</taxon>
        <taxon>Bacteroidota</taxon>
        <taxon>Chitinophagia</taxon>
        <taxon>Chitinophagales</taxon>
        <taxon>Chitinophagaceae</taxon>
        <taxon>Chitinophaga</taxon>
    </lineage>
</organism>
<reference evidence="3 4" key="1">
    <citation type="submission" date="2019-12" db="EMBL/GenBank/DDBJ databases">
        <title>Chitinophaga sp. strain ysch24 (GDMCC 1.1355), whole genome shotgun sequence.</title>
        <authorList>
            <person name="Zhang X."/>
        </authorList>
    </citation>
    <scope>NUCLEOTIDE SEQUENCE [LARGE SCALE GENOMIC DNA]</scope>
    <source>
        <strain evidence="4">ysch24</strain>
    </source>
</reference>
<feature type="compositionally biased region" description="Polar residues" evidence="1">
    <location>
        <begin position="14"/>
        <end position="25"/>
    </location>
</feature>
<evidence type="ECO:0000313" key="3">
    <source>
        <dbReference type="EMBL" id="MVT08224.1"/>
    </source>
</evidence>
<feature type="domain" description="eCIS core" evidence="2">
    <location>
        <begin position="70"/>
        <end position="134"/>
    </location>
</feature>
<dbReference type="Proteomes" id="UP000461730">
    <property type="component" value="Unassembled WGS sequence"/>
</dbReference>
<keyword evidence="4" id="KW-1185">Reference proteome</keyword>
<dbReference type="Pfam" id="PF13699">
    <property type="entry name" value="eCIS_core"/>
    <property type="match status" value="1"/>
</dbReference>
<evidence type="ECO:0000313" key="4">
    <source>
        <dbReference type="Proteomes" id="UP000461730"/>
    </source>
</evidence>
<accession>A0A7K1U1H8</accession>
<sequence>MSRSYKPSHEENTSSRSIADNFTQNGIQRMAIDPFNVAQRETGLEEEELKAPAQTKSIVQKKEENNTGMSDQLKSGVEQLSGMDMSDVKVHYNSSQPAQLNALAYAQGTDIHVAPGQERHVPHEAWHVVQQKQGRVQATMQMKEGIPVNDDVSLEREADVMGAQALLSGQA</sequence>
<feature type="region of interest" description="Disordered" evidence="1">
    <location>
        <begin position="1"/>
        <end position="25"/>
    </location>
</feature>
<name>A0A7K1U1H8_9BACT</name>